<dbReference type="RefSeq" id="XP_010269304.1">
    <property type="nucleotide sequence ID" value="XM_010271002.1"/>
</dbReference>
<gene>
    <name evidence="3" type="primary">LOC104606004</name>
</gene>
<sequence>MTMENSTTAMAPFLLRNLITSIFIFADKSLLNLSERYKLLQFIRYLLIQLLLFFFRFLPSIFPSLIAKSAVDFPLKSHHVKREFPTQGDSGIARALSQILSIINDIPVSSRKYETVRNLAENLIDENLREGCESLRKVNQSVLSTAFARTLCLLERAMSEQEREQFDGVDYSLNRVLRVVRSLGDGARARLGVGGSREDMLPPGASAEKLAAELLWLAEKLAACRSAEEAVWRWGSASDLARLALSAPPRLQGSLVKVSAFLFKHVKELGDGEEVKDDKDKREKEEGRKMKILMTWLPLLCRASNGTDAPILSAKEREEVQKVLEETIEMLNREEEQEQVLALWLDHFISCPNSDWPNLQACYVRWCDASRKDLLLH</sequence>
<evidence type="ECO:0000313" key="2">
    <source>
        <dbReference type="Proteomes" id="UP000189703"/>
    </source>
</evidence>
<dbReference type="FunCoup" id="A0A1U8B164">
    <property type="interactions" value="71"/>
</dbReference>
<feature type="transmembrane region" description="Helical" evidence="1">
    <location>
        <begin position="46"/>
        <end position="66"/>
    </location>
</feature>
<dbReference type="Proteomes" id="UP000189703">
    <property type="component" value="Unplaced"/>
</dbReference>
<evidence type="ECO:0000313" key="3">
    <source>
        <dbReference type="RefSeq" id="XP_010269304.1"/>
    </source>
</evidence>
<keyword evidence="1" id="KW-0812">Transmembrane</keyword>
<organism evidence="2 3">
    <name type="scientific">Nelumbo nucifera</name>
    <name type="common">Sacred lotus</name>
    <dbReference type="NCBI Taxonomy" id="4432"/>
    <lineage>
        <taxon>Eukaryota</taxon>
        <taxon>Viridiplantae</taxon>
        <taxon>Streptophyta</taxon>
        <taxon>Embryophyta</taxon>
        <taxon>Tracheophyta</taxon>
        <taxon>Spermatophyta</taxon>
        <taxon>Magnoliopsida</taxon>
        <taxon>Proteales</taxon>
        <taxon>Nelumbonaceae</taxon>
        <taxon>Nelumbo</taxon>
    </lineage>
</organism>
<dbReference type="KEGG" id="nnu:104606004"/>
<evidence type="ECO:0000256" key="1">
    <source>
        <dbReference type="SAM" id="Phobius"/>
    </source>
</evidence>
<reference evidence="3" key="1">
    <citation type="submission" date="2025-08" db="UniProtKB">
        <authorList>
            <consortium name="RefSeq"/>
        </authorList>
    </citation>
    <scope>IDENTIFICATION</scope>
</reference>
<keyword evidence="1" id="KW-1133">Transmembrane helix</keyword>
<proteinExistence type="predicted"/>
<dbReference type="OMA" id="YCSSSDW"/>
<keyword evidence="1" id="KW-0472">Membrane</keyword>
<dbReference type="GeneID" id="104606004"/>
<dbReference type="InterPro" id="IPR038920">
    <property type="entry name" value="At3g05675-like"/>
</dbReference>
<dbReference type="eggNOG" id="ENOG502QRMR">
    <property type="taxonomic scope" value="Eukaryota"/>
</dbReference>
<dbReference type="PANTHER" id="PTHR31060">
    <property type="entry name" value="OSJNBA0011J08.25 PROTEIN-RELATED"/>
    <property type="match status" value="1"/>
</dbReference>
<dbReference type="GO" id="GO:0016567">
    <property type="term" value="P:protein ubiquitination"/>
    <property type="evidence" value="ECO:0007669"/>
    <property type="project" value="UniProtKB-UniPathway"/>
</dbReference>
<dbReference type="AlphaFoldDB" id="A0A1U8B164"/>
<keyword evidence="2" id="KW-1185">Reference proteome</keyword>
<protein>
    <submittedName>
        <fullName evidence="3">Uncharacterized protein LOC104606004</fullName>
    </submittedName>
</protein>
<dbReference type="UniPathway" id="UPA00143"/>
<dbReference type="PANTHER" id="PTHR31060:SF4">
    <property type="entry name" value="1,8-CINEOLE SYNTHASE"/>
    <property type="match status" value="1"/>
</dbReference>
<name>A0A1U8B164_NELNU</name>
<dbReference type="OrthoDB" id="678132at2759"/>
<accession>A0A1U8B164</accession>
<dbReference type="InParanoid" id="A0A1U8B164"/>